<evidence type="ECO:0000313" key="2">
    <source>
        <dbReference type="EMBL" id="AGH98716.1"/>
    </source>
</evidence>
<dbReference type="AlphaFoldDB" id="M4VKT6"/>
<gene>
    <name evidence="2" type="ORF">A11S_1915</name>
</gene>
<dbReference type="HOGENOM" id="CLU_2917416_0_0_5"/>
<name>M4VKT6_9BACT</name>
<evidence type="ECO:0000313" key="3">
    <source>
        <dbReference type="Proteomes" id="UP000011932"/>
    </source>
</evidence>
<sequence length="61" mass="7366">MEAEMRATAQSYQSNKSFDGGERYQRDDDDYRRYKEKGYYGSGKHYKKEGKMSRIMDLFDF</sequence>
<reference evidence="2 3" key="1">
    <citation type="journal article" date="2013" name="ISME J.">
        <title>By their genes ye shall know them: genomic signatures of predatory bacteria.</title>
        <authorList>
            <person name="Pasternak Z."/>
            <person name="Pietrokovski S."/>
            <person name="Rotem O."/>
            <person name="Gophna U."/>
            <person name="Lurie-Weinberger M.N."/>
            <person name="Jurkevitch E."/>
        </authorList>
    </citation>
    <scope>NUCLEOTIDE SEQUENCE [LARGE SCALE GENOMIC DNA]</scope>
    <source>
        <strain evidence="2">EPB</strain>
    </source>
</reference>
<feature type="compositionally biased region" description="Basic and acidic residues" evidence="1">
    <location>
        <begin position="19"/>
        <end position="28"/>
    </location>
</feature>
<protein>
    <submittedName>
        <fullName evidence="2">Uncharacterized protein</fullName>
    </submittedName>
</protein>
<accession>M4VKT6</accession>
<evidence type="ECO:0000256" key="1">
    <source>
        <dbReference type="SAM" id="MobiDB-lite"/>
    </source>
</evidence>
<organism evidence="2 3">
    <name type="scientific">Micavibrio aeruginosavorus EPB</name>
    <dbReference type="NCBI Taxonomy" id="349215"/>
    <lineage>
        <taxon>Bacteria</taxon>
        <taxon>Pseudomonadati</taxon>
        <taxon>Bdellovibrionota</taxon>
        <taxon>Bdellovibrionia</taxon>
        <taxon>Bdellovibrionales</taxon>
        <taxon>Pseudobdellovibrionaceae</taxon>
        <taxon>Micavibrio</taxon>
    </lineage>
</organism>
<feature type="compositionally biased region" description="Polar residues" evidence="1">
    <location>
        <begin position="8"/>
        <end position="17"/>
    </location>
</feature>
<dbReference type="Proteomes" id="UP000011932">
    <property type="component" value="Chromosome"/>
</dbReference>
<proteinExistence type="predicted"/>
<dbReference type="KEGG" id="man:A11S_1915"/>
<feature type="region of interest" description="Disordered" evidence="1">
    <location>
        <begin position="1"/>
        <end position="28"/>
    </location>
</feature>
<dbReference type="EMBL" id="CP003538">
    <property type="protein sequence ID" value="AGH98716.1"/>
    <property type="molecule type" value="Genomic_DNA"/>
</dbReference>
<dbReference type="STRING" id="349215.A11S_1915"/>